<reference evidence="1" key="1">
    <citation type="journal article" date="2021" name="New Phytol.">
        <title>Evolutionary innovations through gain and loss of genes in the ectomycorrhizal Boletales.</title>
        <authorList>
            <person name="Wu G."/>
            <person name="Miyauchi S."/>
            <person name="Morin E."/>
            <person name="Kuo A."/>
            <person name="Drula E."/>
            <person name="Varga T."/>
            <person name="Kohler A."/>
            <person name="Feng B."/>
            <person name="Cao Y."/>
            <person name="Lipzen A."/>
            <person name="Daum C."/>
            <person name="Hundley H."/>
            <person name="Pangilinan J."/>
            <person name="Johnson J."/>
            <person name="Barry K."/>
            <person name="LaButti K."/>
            <person name="Ng V."/>
            <person name="Ahrendt S."/>
            <person name="Min B."/>
            <person name="Choi I.G."/>
            <person name="Park H."/>
            <person name="Plett J.M."/>
            <person name="Magnuson J."/>
            <person name="Spatafora J.W."/>
            <person name="Nagy L.G."/>
            <person name="Henrissat B."/>
            <person name="Grigoriev I.V."/>
            <person name="Yang Z.L."/>
            <person name="Xu J."/>
            <person name="Martin F.M."/>
        </authorList>
    </citation>
    <scope>NUCLEOTIDE SEQUENCE</scope>
    <source>
        <strain evidence="1">KUC20120723A-06</strain>
    </source>
</reference>
<protein>
    <submittedName>
        <fullName evidence="1">Uncharacterized protein</fullName>
    </submittedName>
</protein>
<evidence type="ECO:0000313" key="2">
    <source>
        <dbReference type="Proteomes" id="UP000790709"/>
    </source>
</evidence>
<keyword evidence="2" id="KW-1185">Reference proteome</keyword>
<gene>
    <name evidence="1" type="ORF">BV22DRAFT_1034781</name>
</gene>
<name>A0ACB8BG05_9AGAM</name>
<sequence length="455" mass="51988">MADPNFEVCPDFASAVYDNLRNTIAGATQQTQEQVVALLTDTWTEDHNQRVAAWDQQQEAEAQAAAEANRIQRELDEQARLRQEQETENERREAEKKKPKINDFDENASISDVITLRPAQYALQKIAAFEFVEMWYFSPDGCADAARNTKTSAEEAFGLTKLDDHVALRPLASFRASRNVLDDHELPFAQLLQAKNTYLVHLQKAGWPDKHVNSIATLYWNIENHPYRTRPHGERVLSLYASRARREWHDELKRNKGFNIASINEMLLRTINDEVWDSIRADSMRRVEDYVNPSHRGSSRAAYREPNFTQRHTRRSSRSLSPPRAGHSHRQRHASPQQQRADDHNRSRHARHTSGHQDFRPGAGSQGRSACALCLGRFPHDVRNCKASQLWDGTTATYCRRGTDGRLVNPKGTPLCFDWQRLFGCSSPYHDQRHECSGCGEKNHGAQACPRGEKA</sequence>
<comment type="caution">
    <text evidence="1">The sequence shown here is derived from an EMBL/GenBank/DDBJ whole genome shotgun (WGS) entry which is preliminary data.</text>
</comment>
<proteinExistence type="predicted"/>
<dbReference type="EMBL" id="MU266417">
    <property type="protein sequence ID" value="KAH7924730.1"/>
    <property type="molecule type" value="Genomic_DNA"/>
</dbReference>
<evidence type="ECO:0000313" key="1">
    <source>
        <dbReference type="EMBL" id="KAH7924730.1"/>
    </source>
</evidence>
<accession>A0ACB8BG05</accession>
<organism evidence="1 2">
    <name type="scientific">Leucogyrophana mollusca</name>
    <dbReference type="NCBI Taxonomy" id="85980"/>
    <lineage>
        <taxon>Eukaryota</taxon>
        <taxon>Fungi</taxon>
        <taxon>Dikarya</taxon>
        <taxon>Basidiomycota</taxon>
        <taxon>Agaricomycotina</taxon>
        <taxon>Agaricomycetes</taxon>
        <taxon>Agaricomycetidae</taxon>
        <taxon>Boletales</taxon>
        <taxon>Boletales incertae sedis</taxon>
        <taxon>Leucogyrophana</taxon>
    </lineage>
</organism>
<dbReference type="Proteomes" id="UP000790709">
    <property type="component" value="Unassembled WGS sequence"/>
</dbReference>